<keyword evidence="1" id="KW-0813">Transport</keyword>
<dbReference type="PANTHER" id="PTHR30176">
    <property type="entry name" value="FERREDOXIN-TYPE PROTEIN NAPH"/>
    <property type="match status" value="1"/>
</dbReference>
<feature type="transmembrane region" description="Helical" evidence="7">
    <location>
        <begin position="6"/>
        <end position="37"/>
    </location>
</feature>
<name>A0A2J0LNL6_9BACT</name>
<keyword evidence="7" id="KW-0812">Transmembrane</keyword>
<keyword evidence="5" id="KW-0408">Iron</keyword>
<keyword evidence="3" id="KW-0479">Metal-binding</keyword>
<organism evidence="9 10">
    <name type="scientific">Candidatus Taenaricola geysiri</name>
    <dbReference type="NCBI Taxonomy" id="1974752"/>
    <lineage>
        <taxon>Bacteria</taxon>
        <taxon>Pseudomonadati</taxon>
        <taxon>Candidatus Omnitrophota</taxon>
        <taxon>Candidatus Taenaricola</taxon>
    </lineage>
</organism>
<keyword evidence="4" id="KW-0249">Electron transport</keyword>
<feature type="domain" description="4Fe-4S ferredoxin-type" evidence="8">
    <location>
        <begin position="25"/>
        <end position="68"/>
    </location>
</feature>
<evidence type="ECO:0000259" key="8">
    <source>
        <dbReference type="Pfam" id="PF12801"/>
    </source>
</evidence>
<dbReference type="Pfam" id="PF12801">
    <property type="entry name" value="Fer4_5"/>
    <property type="match status" value="2"/>
</dbReference>
<evidence type="ECO:0000256" key="2">
    <source>
        <dbReference type="ARBA" id="ARBA00022485"/>
    </source>
</evidence>
<dbReference type="InterPro" id="IPR051684">
    <property type="entry name" value="Electron_Trans/Redox"/>
</dbReference>
<evidence type="ECO:0000313" key="9">
    <source>
        <dbReference type="EMBL" id="PIW66336.1"/>
    </source>
</evidence>
<dbReference type="AlphaFoldDB" id="A0A2J0LNL6"/>
<keyword evidence="2" id="KW-0004">4Fe-4S</keyword>
<evidence type="ECO:0000313" key="10">
    <source>
        <dbReference type="Proteomes" id="UP000231267"/>
    </source>
</evidence>
<dbReference type="GO" id="GO:0051539">
    <property type="term" value="F:4 iron, 4 sulfur cluster binding"/>
    <property type="evidence" value="ECO:0007669"/>
    <property type="project" value="UniProtKB-KW"/>
</dbReference>
<feature type="transmembrane region" description="Helical" evidence="7">
    <location>
        <begin position="103"/>
        <end position="127"/>
    </location>
</feature>
<protein>
    <recommendedName>
        <fullName evidence="8">4Fe-4S ferredoxin-type domain-containing protein</fullName>
    </recommendedName>
</protein>
<dbReference type="PANTHER" id="PTHR30176:SF3">
    <property type="entry name" value="FERREDOXIN-TYPE PROTEIN NAPH"/>
    <property type="match status" value="1"/>
</dbReference>
<gene>
    <name evidence="9" type="ORF">COW11_03955</name>
</gene>
<feature type="domain" description="4Fe-4S ferredoxin-type" evidence="8">
    <location>
        <begin position="115"/>
        <end position="149"/>
    </location>
</feature>
<evidence type="ECO:0000256" key="3">
    <source>
        <dbReference type="ARBA" id="ARBA00022723"/>
    </source>
</evidence>
<evidence type="ECO:0000256" key="4">
    <source>
        <dbReference type="ARBA" id="ARBA00022982"/>
    </source>
</evidence>
<keyword evidence="7" id="KW-1133">Transmembrane helix</keyword>
<evidence type="ECO:0000256" key="5">
    <source>
        <dbReference type="ARBA" id="ARBA00023004"/>
    </source>
</evidence>
<comment type="caution">
    <text evidence="9">The sequence shown here is derived from an EMBL/GenBank/DDBJ whole genome shotgun (WGS) entry which is preliminary data.</text>
</comment>
<evidence type="ECO:0000256" key="7">
    <source>
        <dbReference type="SAM" id="Phobius"/>
    </source>
</evidence>
<dbReference type="EMBL" id="PFGP01000093">
    <property type="protein sequence ID" value="PIW66336.1"/>
    <property type="molecule type" value="Genomic_DNA"/>
</dbReference>
<keyword evidence="7" id="KW-0472">Membrane</keyword>
<proteinExistence type="predicted"/>
<dbReference type="GO" id="GO:0046872">
    <property type="term" value="F:metal ion binding"/>
    <property type="evidence" value="ECO:0007669"/>
    <property type="project" value="UniProtKB-KW"/>
</dbReference>
<dbReference type="Proteomes" id="UP000231267">
    <property type="component" value="Unassembled WGS sequence"/>
</dbReference>
<keyword evidence="6" id="KW-0411">Iron-sulfur</keyword>
<dbReference type="GO" id="GO:0005886">
    <property type="term" value="C:plasma membrane"/>
    <property type="evidence" value="ECO:0007669"/>
    <property type="project" value="TreeGrafter"/>
</dbReference>
<accession>A0A2J0LNL6</accession>
<reference evidence="9 10" key="1">
    <citation type="submission" date="2017-09" db="EMBL/GenBank/DDBJ databases">
        <title>Depth-based differentiation of microbial function through sediment-hosted aquifers and enrichment of novel symbionts in the deep terrestrial subsurface.</title>
        <authorList>
            <person name="Probst A.J."/>
            <person name="Ladd B."/>
            <person name="Jarett J.K."/>
            <person name="Geller-Mcgrath D.E."/>
            <person name="Sieber C.M."/>
            <person name="Emerson J.B."/>
            <person name="Anantharaman K."/>
            <person name="Thomas B.C."/>
            <person name="Malmstrom R."/>
            <person name="Stieglmeier M."/>
            <person name="Klingl A."/>
            <person name="Woyke T."/>
            <person name="Ryan C.M."/>
            <person name="Banfield J.F."/>
        </authorList>
    </citation>
    <scope>NUCLEOTIDE SEQUENCE [LARGE SCALE GENOMIC DNA]</scope>
    <source>
        <strain evidence="9">CG12_big_fil_rev_8_21_14_0_65_43_15</strain>
    </source>
</reference>
<dbReference type="InterPro" id="IPR017896">
    <property type="entry name" value="4Fe4S_Fe-S-bd"/>
</dbReference>
<evidence type="ECO:0000256" key="6">
    <source>
        <dbReference type="ARBA" id="ARBA00023014"/>
    </source>
</evidence>
<feature type="transmembrane region" description="Helical" evidence="7">
    <location>
        <begin position="78"/>
        <end position="97"/>
    </location>
</feature>
<evidence type="ECO:0000256" key="1">
    <source>
        <dbReference type="ARBA" id="ARBA00022448"/>
    </source>
</evidence>
<sequence>MKKTQLIMIWLLPLIVIGGVFAPELGYLVLAMMAALLAMSIFKGRYWCWNLCPRGAFLDIAMSKMSRKNPAPKIFTKLWFRWTLFVLFMSFLVWRLVKSGANIISIGAVFVSMCIITTVISVVLAVLTKHRAWCVVCPMGLMQETIGKKHK</sequence>